<sequence>MALSPERVKEIADRAEAKAGQPVTKGRPTEYTEALAAYILKELASGRSLRSICSESGMPAESTVRLWVTDDREGFSAQYARAREAQVDAMAEDILEIADEGNEEDTQRAKLRIDARKWLMSKIAPKKYGDKVMNEHSGPDGGPIPVRRFEVEFVEQSGSTDKNT</sequence>
<comment type="caution">
    <text evidence="1">The sequence shown here is derived from an EMBL/GenBank/DDBJ whole genome shotgun (WGS) entry which is preliminary data.</text>
</comment>
<dbReference type="EMBL" id="NNRM01000021">
    <property type="protein sequence ID" value="OYR25836.1"/>
    <property type="molecule type" value="Genomic_DNA"/>
</dbReference>
<reference evidence="1 2" key="1">
    <citation type="submission" date="2017-07" db="EMBL/GenBank/DDBJ databases">
        <title>Phylogenetic study on the rhizospheric bacterium Ochrobactrum sp. A44.</title>
        <authorList>
            <person name="Krzyzanowska D.M."/>
            <person name="Ossowicki A."/>
            <person name="Rajewska M."/>
            <person name="Maciag T."/>
            <person name="Kaczynski Z."/>
            <person name="Czerwicka M."/>
            <person name="Jafra S."/>
        </authorList>
    </citation>
    <scope>NUCLEOTIDE SEQUENCE [LARGE SCALE GENOMIC DNA]</scope>
    <source>
        <strain evidence="1 2">CCUG 30717</strain>
    </source>
</reference>
<dbReference type="Gene3D" id="1.10.10.60">
    <property type="entry name" value="Homeodomain-like"/>
    <property type="match status" value="1"/>
</dbReference>
<dbReference type="RefSeq" id="WP_179253510.1">
    <property type="nucleotide sequence ID" value="NZ_JBHEEM010000011.1"/>
</dbReference>
<keyword evidence="2" id="KW-1185">Reference proteome</keyword>
<name>A0A256GG10_9HYPH</name>
<dbReference type="Proteomes" id="UP000216188">
    <property type="component" value="Unassembled WGS sequence"/>
</dbReference>
<evidence type="ECO:0008006" key="3">
    <source>
        <dbReference type="Google" id="ProtNLM"/>
    </source>
</evidence>
<organism evidence="1 2">
    <name type="scientific">Brucella pseudogrignonensis</name>
    <dbReference type="NCBI Taxonomy" id="419475"/>
    <lineage>
        <taxon>Bacteria</taxon>
        <taxon>Pseudomonadati</taxon>
        <taxon>Pseudomonadota</taxon>
        <taxon>Alphaproteobacteria</taxon>
        <taxon>Hyphomicrobiales</taxon>
        <taxon>Brucellaceae</taxon>
        <taxon>Brucella/Ochrobactrum group</taxon>
        <taxon>Brucella</taxon>
    </lineage>
</organism>
<dbReference type="AlphaFoldDB" id="A0A256GG10"/>
<dbReference type="Pfam" id="PF20901">
    <property type="entry name" value="Sf6_terminase"/>
    <property type="match status" value="1"/>
</dbReference>
<gene>
    <name evidence="1" type="ORF">CEV34_2674</name>
</gene>
<proteinExistence type="predicted"/>
<dbReference type="InterPro" id="IPR048683">
    <property type="entry name" value="Sf6_terminase"/>
</dbReference>
<accession>A0A256GG10</accession>
<evidence type="ECO:0000313" key="1">
    <source>
        <dbReference type="EMBL" id="OYR25836.1"/>
    </source>
</evidence>
<protein>
    <recommendedName>
        <fullName evidence="3">Terminase small subunit</fullName>
    </recommendedName>
</protein>
<evidence type="ECO:0000313" key="2">
    <source>
        <dbReference type="Proteomes" id="UP000216188"/>
    </source>
</evidence>